<protein>
    <submittedName>
        <fullName evidence="3">DUF6449 domain-containing protein</fullName>
    </submittedName>
</protein>
<accession>A0ABV1HLE8</accession>
<organism evidence="3 4">
    <name type="scientific">Ventrimonas faecis</name>
    <dbReference type="NCBI Taxonomy" id="3133170"/>
    <lineage>
        <taxon>Bacteria</taxon>
        <taxon>Bacillati</taxon>
        <taxon>Bacillota</taxon>
        <taxon>Clostridia</taxon>
        <taxon>Lachnospirales</taxon>
        <taxon>Lachnospiraceae</taxon>
        <taxon>Ventrimonas</taxon>
    </lineage>
</organism>
<feature type="transmembrane region" description="Helical" evidence="1">
    <location>
        <begin position="20"/>
        <end position="41"/>
    </location>
</feature>
<dbReference type="InterPro" id="IPR045611">
    <property type="entry name" value="DUF6449"/>
</dbReference>
<dbReference type="Pfam" id="PF20047">
    <property type="entry name" value="DUF6449"/>
    <property type="match status" value="1"/>
</dbReference>
<keyword evidence="4" id="KW-1185">Reference proteome</keyword>
<feature type="transmembrane region" description="Helical" evidence="1">
    <location>
        <begin position="72"/>
        <end position="92"/>
    </location>
</feature>
<keyword evidence="1" id="KW-0472">Membrane</keyword>
<feature type="domain" description="DUF6449" evidence="2">
    <location>
        <begin position="489"/>
        <end position="647"/>
    </location>
</feature>
<evidence type="ECO:0000313" key="3">
    <source>
        <dbReference type="EMBL" id="MEQ2563139.1"/>
    </source>
</evidence>
<feature type="transmembrane region" description="Helical" evidence="1">
    <location>
        <begin position="288"/>
        <end position="308"/>
    </location>
</feature>
<proteinExistence type="predicted"/>
<feature type="transmembrane region" description="Helical" evidence="1">
    <location>
        <begin position="246"/>
        <end position="268"/>
    </location>
</feature>
<reference evidence="3 4" key="1">
    <citation type="submission" date="2024-03" db="EMBL/GenBank/DDBJ databases">
        <title>Human intestinal bacterial collection.</title>
        <authorList>
            <person name="Pauvert C."/>
            <person name="Hitch T.C.A."/>
            <person name="Clavel T."/>
        </authorList>
    </citation>
    <scope>NUCLEOTIDE SEQUENCE [LARGE SCALE GENOMIC DNA]</scope>
    <source>
        <strain evidence="3 4">CLA-AP-H27</strain>
    </source>
</reference>
<feature type="transmembrane region" description="Helical" evidence="1">
    <location>
        <begin position="113"/>
        <end position="140"/>
    </location>
</feature>
<comment type="caution">
    <text evidence="3">The sequence shown here is derived from an EMBL/GenBank/DDBJ whole genome shotgun (WGS) entry which is preliminary data.</text>
</comment>
<dbReference type="EMBL" id="JBBMFJ010000014">
    <property type="protein sequence ID" value="MEQ2563139.1"/>
    <property type="molecule type" value="Genomic_DNA"/>
</dbReference>
<dbReference type="Proteomes" id="UP001437460">
    <property type="component" value="Unassembled WGS sequence"/>
</dbReference>
<name>A0ABV1HLE8_9FIRM</name>
<keyword evidence="1" id="KW-1133">Transmembrane helix</keyword>
<gene>
    <name evidence="3" type="ORF">WMO41_08180</name>
</gene>
<feature type="transmembrane region" description="Helical" evidence="1">
    <location>
        <begin position="314"/>
        <end position="336"/>
    </location>
</feature>
<evidence type="ECO:0000256" key="1">
    <source>
        <dbReference type="SAM" id="Phobius"/>
    </source>
</evidence>
<feature type="transmembrane region" description="Helical" evidence="1">
    <location>
        <begin position="160"/>
        <end position="185"/>
    </location>
</feature>
<sequence>MTSKNLYFKLMREDWKNRLWAPALIALSSFFAYPVLLAFLAGKAYRDWNTAAEALKWFSQEAVNWISFENGVAVFFVVAVSLVCGLSSFYYLTSRNRVDFYHSLPVRRETLFLVHYVDGILMPAIPYALALAVSVIVCAANGVNPDVLCQTAVSAYVLHMIYYILCYTTVVIASMMTGHLVVGFFGSMVLMFYMPVAASLIDSFFGSFFLSYYYPDQTSLLENCIRISPVMEYIHTVSLYGDQKPVVMAAVTAVIASVVLAAAAVFLYKKRPSEAAGKAMAFAVSQPIIRILITVVAGLGIGDFFWSLQQSNGWMAFGVVCGSVISHCVIESIYHFDFRKLFSHKGQLAFSTIAALAILFSFRFDVFGYDTYLPSAGKVEYATADISDLNNWVSYGSVLENQEINGRNVPYVYESSSSEVYIAEHMQCTDVNTILNLAASGIEENRKRRAEWTQSGAREAAVAYEAADVTEDPDGESDNTRYTMATISYTLKSGRRIVRNYTINMTKNYELIKELWKNEAFQKASYPILTADAGEMVNVRYRQSRSIGDRSLKDLTAEERSELLKTYQQEFTGLTLDQMKEEMPMGLIRFTTETDEKAIAWWNNRENRKNTDKDGWDYYYYGEDIRDQDFYPVYPSFTKTIALLEQYGVSVKKEELSDKIISVTVRGYAPKTDSYQEITFTDLEEIKALGDMTRNERMLYYDPMYEEEDLTVEVTVADKTEKAEEEDSVENTYNSFFRKGEIPQIVKDRMGY</sequence>
<evidence type="ECO:0000313" key="4">
    <source>
        <dbReference type="Proteomes" id="UP001437460"/>
    </source>
</evidence>
<feature type="transmembrane region" description="Helical" evidence="1">
    <location>
        <begin position="348"/>
        <end position="369"/>
    </location>
</feature>
<keyword evidence="1" id="KW-0812">Transmembrane</keyword>
<dbReference type="RefSeq" id="WP_349229339.1">
    <property type="nucleotide sequence ID" value="NZ_JBBMFJ010000014.1"/>
</dbReference>
<evidence type="ECO:0000259" key="2">
    <source>
        <dbReference type="Pfam" id="PF20047"/>
    </source>
</evidence>